<accession>A0A6S6SZK0</accession>
<dbReference type="AlphaFoldDB" id="A0A6S6SZK0"/>
<proteinExistence type="predicted"/>
<dbReference type="EMBL" id="CACVAY010000035">
    <property type="protein sequence ID" value="CAA6807994.1"/>
    <property type="molecule type" value="Genomic_DNA"/>
</dbReference>
<gene>
    <name evidence="1" type="ORF">HELGO_WM33502</name>
</gene>
<name>A0A6S6SZK0_9GAMM</name>
<organism evidence="1">
    <name type="scientific">uncultured Thiotrichaceae bacterium</name>
    <dbReference type="NCBI Taxonomy" id="298394"/>
    <lineage>
        <taxon>Bacteria</taxon>
        <taxon>Pseudomonadati</taxon>
        <taxon>Pseudomonadota</taxon>
        <taxon>Gammaproteobacteria</taxon>
        <taxon>Thiotrichales</taxon>
        <taxon>Thiotrichaceae</taxon>
        <taxon>environmental samples</taxon>
    </lineage>
</organism>
<sequence>MTKQTRRTFVFLQGVASPFFRRLSKVVEEAGIPVYQVNFCGGDAIYCRKDIAWDYSDKPENFSIWLEERIMSFKVTDIVLFGDFRPMHVDAIKLANMHNIDAHVFEEGYLRPHWVTMDLGGVNANSSLPKVMHEYFSAKTPVSLPKPVDACYRLRVRATHDIAYHLASFAMRLRFPFYRTHRNRTPAQEYYGWMIRFPTLLFKQARCQQRIQDLVESQQSYYLHPLQLSADTQIQIHSPFKDVHDSVNQILRSFAIHASKTSILVIKNHPLDTGLDGHEKYIQKCAERLGVEDRVIYLETGNINELIEHAQGVIVVNSTVGMASLDKNTPTIALGEAIYNLQGLTYQGRLQDFWEALQRPNRYFYERFKQVVLHRTQINGDLYGRRGIDMAITACLRRFQLSSINVGEQYPPVITTPPAPKKS</sequence>
<evidence type="ECO:0000313" key="1">
    <source>
        <dbReference type="EMBL" id="CAA6807994.1"/>
    </source>
</evidence>
<dbReference type="CDD" id="cd16441">
    <property type="entry name" value="beta_Kdo_transferase_KpsS"/>
    <property type="match status" value="1"/>
</dbReference>
<protein>
    <submittedName>
        <fullName evidence="1">Capsular polysaccharide export system protein KpsS</fullName>
    </submittedName>
</protein>
<reference evidence="1" key="1">
    <citation type="submission" date="2020-01" db="EMBL/GenBank/DDBJ databases">
        <authorList>
            <person name="Meier V. D."/>
            <person name="Meier V D."/>
        </authorList>
    </citation>
    <scope>NUCLEOTIDE SEQUENCE</scope>
    <source>
        <strain evidence="1">HLG_WM_MAG_07</strain>
    </source>
</reference>
<dbReference type="GO" id="GO:0015774">
    <property type="term" value="P:polysaccharide transport"/>
    <property type="evidence" value="ECO:0007669"/>
    <property type="project" value="InterPro"/>
</dbReference>
<dbReference type="GO" id="GO:0000271">
    <property type="term" value="P:polysaccharide biosynthetic process"/>
    <property type="evidence" value="ECO:0007669"/>
    <property type="project" value="InterPro"/>
</dbReference>
<dbReference type="Pfam" id="PF05159">
    <property type="entry name" value="Capsule_synth"/>
    <property type="match status" value="1"/>
</dbReference>
<dbReference type="InterPro" id="IPR007833">
    <property type="entry name" value="Capsule_polysaccharide_synth"/>
</dbReference>